<evidence type="ECO:0000313" key="3">
    <source>
        <dbReference type="Proteomes" id="UP000683360"/>
    </source>
</evidence>
<comment type="caution">
    <text evidence="2">The sequence shown here is derived from an EMBL/GenBank/DDBJ whole genome shotgun (WGS) entry which is preliminary data.</text>
</comment>
<dbReference type="OrthoDB" id="504708at2759"/>
<keyword evidence="1" id="KW-0472">Membrane</keyword>
<name>A0A8S3VBE5_MYTED</name>
<evidence type="ECO:0000256" key="1">
    <source>
        <dbReference type="SAM" id="Phobius"/>
    </source>
</evidence>
<sequence>MRGRSINMRMQDRSFVNKDGACDPNVGWLELAYARILPQINVVLPTRRVGNDGAGDKCLCIDTHFSDGTSCQTKVAGLNTTCDGAVSATDQCSTAGTECKDDGTGTDRCLCKPTYYPDGSTCVLRSGVIKVAMLQYMYVVPFIISMMTLLR</sequence>
<gene>
    <name evidence="2" type="ORF">MEDL_62676</name>
</gene>
<dbReference type="AlphaFoldDB" id="A0A8S3VBE5"/>
<protein>
    <submittedName>
        <fullName evidence="2">FBN1</fullName>
    </submittedName>
</protein>
<dbReference type="EMBL" id="CAJPWZ010003073">
    <property type="protein sequence ID" value="CAG2250965.1"/>
    <property type="molecule type" value="Genomic_DNA"/>
</dbReference>
<reference evidence="2" key="1">
    <citation type="submission" date="2021-03" db="EMBL/GenBank/DDBJ databases">
        <authorList>
            <person name="Bekaert M."/>
        </authorList>
    </citation>
    <scope>NUCLEOTIDE SEQUENCE</scope>
</reference>
<accession>A0A8S3VBE5</accession>
<evidence type="ECO:0000313" key="2">
    <source>
        <dbReference type="EMBL" id="CAG2250965.1"/>
    </source>
</evidence>
<keyword evidence="1" id="KW-0812">Transmembrane</keyword>
<proteinExistence type="predicted"/>
<organism evidence="2 3">
    <name type="scientific">Mytilus edulis</name>
    <name type="common">Blue mussel</name>
    <dbReference type="NCBI Taxonomy" id="6550"/>
    <lineage>
        <taxon>Eukaryota</taxon>
        <taxon>Metazoa</taxon>
        <taxon>Spiralia</taxon>
        <taxon>Lophotrochozoa</taxon>
        <taxon>Mollusca</taxon>
        <taxon>Bivalvia</taxon>
        <taxon>Autobranchia</taxon>
        <taxon>Pteriomorphia</taxon>
        <taxon>Mytilida</taxon>
        <taxon>Mytiloidea</taxon>
        <taxon>Mytilidae</taxon>
        <taxon>Mytilinae</taxon>
        <taxon>Mytilus</taxon>
    </lineage>
</organism>
<keyword evidence="1" id="KW-1133">Transmembrane helix</keyword>
<dbReference type="Proteomes" id="UP000683360">
    <property type="component" value="Unassembled WGS sequence"/>
</dbReference>
<feature type="transmembrane region" description="Helical" evidence="1">
    <location>
        <begin position="133"/>
        <end position="150"/>
    </location>
</feature>
<keyword evidence="3" id="KW-1185">Reference proteome</keyword>